<comment type="caution">
    <text evidence="2">The sequence shown here is derived from an EMBL/GenBank/DDBJ whole genome shotgun (WGS) entry which is preliminary data.</text>
</comment>
<feature type="compositionally biased region" description="Low complexity" evidence="1">
    <location>
        <begin position="96"/>
        <end position="109"/>
    </location>
</feature>
<dbReference type="Proteomes" id="UP000612055">
    <property type="component" value="Unassembled WGS sequence"/>
</dbReference>
<dbReference type="AlphaFoldDB" id="A0A836C6F4"/>
<sequence>MAPCPLAQLVGRPICPKLKFSTPLAGHLYYHNASEYYSWEPDACVLRRLTGEQARSCLADVMSHGGTGAEFAYTHNRSAGLETAHVRLSSMRAGEDGAAAGASDSSGAATVRRDVRNSGVLRTGSEEAPSPPPTAELLYSFISKGDPSTVEAALDWVSSQTNRPPLVILNACAHYHDMSDWEYSKPVKETLRWWSKRRQRMGKQAGALIWRSCTTPTKSILGQVDEEEAKISHAAKKAGVPVFAVREVAAASWRQHVAATLAPTSVHFYQFLYESFNDVLLNVLCPSRE</sequence>
<accession>A0A836C6F4</accession>
<dbReference type="EMBL" id="JAEHOE010000003">
    <property type="protein sequence ID" value="KAG2500652.1"/>
    <property type="molecule type" value="Genomic_DNA"/>
</dbReference>
<proteinExistence type="predicted"/>
<gene>
    <name evidence="2" type="ORF">HYH03_001419</name>
</gene>
<evidence type="ECO:0000313" key="2">
    <source>
        <dbReference type="EMBL" id="KAG2500652.1"/>
    </source>
</evidence>
<evidence type="ECO:0000256" key="1">
    <source>
        <dbReference type="SAM" id="MobiDB-lite"/>
    </source>
</evidence>
<name>A0A836C6F4_9CHLO</name>
<reference evidence="2" key="1">
    <citation type="journal article" date="2020" name="bioRxiv">
        <title>Comparative genomics of Chlamydomonas.</title>
        <authorList>
            <person name="Craig R.J."/>
            <person name="Hasan A.R."/>
            <person name="Ness R.W."/>
            <person name="Keightley P.D."/>
        </authorList>
    </citation>
    <scope>NUCLEOTIDE SEQUENCE</scope>
    <source>
        <strain evidence="2">CCAP 11/70</strain>
    </source>
</reference>
<evidence type="ECO:0000313" key="3">
    <source>
        <dbReference type="Proteomes" id="UP000612055"/>
    </source>
</evidence>
<feature type="region of interest" description="Disordered" evidence="1">
    <location>
        <begin position="95"/>
        <end position="134"/>
    </location>
</feature>
<keyword evidence="3" id="KW-1185">Reference proteome</keyword>
<protein>
    <submittedName>
        <fullName evidence="2">Uncharacterized protein</fullName>
    </submittedName>
</protein>
<organism evidence="2 3">
    <name type="scientific">Edaphochlamys debaryana</name>
    <dbReference type="NCBI Taxonomy" id="47281"/>
    <lineage>
        <taxon>Eukaryota</taxon>
        <taxon>Viridiplantae</taxon>
        <taxon>Chlorophyta</taxon>
        <taxon>core chlorophytes</taxon>
        <taxon>Chlorophyceae</taxon>
        <taxon>CS clade</taxon>
        <taxon>Chlamydomonadales</taxon>
        <taxon>Chlamydomonadales incertae sedis</taxon>
        <taxon>Edaphochlamys</taxon>
    </lineage>
</organism>